<evidence type="ECO:0000313" key="2">
    <source>
        <dbReference type="Proteomes" id="UP000014540"/>
    </source>
</evidence>
<protein>
    <recommendedName>
        <fullName evidence="3">Lipoprotein</fullName>
    </recommendedName>
</protein>
<keyword evidence="2" id="KW-1185">Reference proteome</keyword>
<dbReference type="EMBL" id="AKWZ02000003">
    <property type="protein sequence ID" value="EPG75337.1"/>
    <property type="molecule type" value="Genomic_DNA"/>
</dbReference>
<organism evidence="1 2">
    <name type="scientific">Leptospira fainei serovar Hurstbridge str. BUT 6</name>
    <dbReference type="NCBI Taxonomy" id="1193011"/>
    <lineage>
        <taxon>Bacteria</taxon>
        <taxon>Pseudomonadati</taxon>
        <taxon>Spirochaetota</taxon>
        <taxon>Spirochaetia</taxon>
        <taxon>Leptospirales</taxon>
        <taxon>Leptospiraceae</taxon>
        <taxon>Leptospira</taxon>
    </lineage>
</organism>
<dbReference type="PROSITE" id="PS51257">
    <property type="entry name" value="PROKAR_LIPOPROTEIN"/>
    <property type="match status" value="1"/>
</dbReference>
<evidence type="ECO:0008006" key="3">
    <source>
        <dbReference type="Google" id="ProtNLM"/>
    </source>
</evidence>
<dbReference type="STRING" id="1193011.LEP1GSC058_1914"/>
<comment type="caution">
    <text evidence="1">The sequence shown here is derived from an EMBL/GenBank/DDBJ whole genome shotgun (WGS) entry which is preliminary data.</text>
</comment>
<accession>S3W501</accession>
<name>S3W501_9LEPT</name>
<dbReference type="OrthoDB" id="326590at2"/>
<dbReference type="AlphaFoldDB" id="S3W501"/>
<sequence length="237" mass="27632">MTKLVRWIFLFVLISSFTIGCLYRSMNLPVLANGAKSFPIKAKTRLSVLLKGEYCAEICKSDESSRKCNREGDCKRSLLGWYPVESFRDERNYSFRQFYPRRKWNLLRNIPDAVSGLCEENKNWSCHGGRIGNEKNATDRYIEIRINGFEREIHWSLYAASFSLLLFPGYFSETVNLDIDYSIDGKLYSVNFSEKPNWSYWFGWIFFPWGSFASAPDEKLFLGILETLSKTFAKNDI</sequence>
<dbReference type="Proteomes" id="UP000014540">
    <property type="component" value="Unassembled WGS sequence"/>
</dbReference>
<proteinExistence type="predicted"/>
<reference evidence="1" key="1">
    <citation type="submission" date="2013-04" db="EMBL/GenBank/DDBJ databases">
        <authorList>
            <person name="Harkins D.M."/>
            <person name="Durkin A.S."/>
            <person name="Selengut J.D."/>
            <person name="Sanka R."/>
            <person name="DePew J."/>
            <person name="Purushe J."/>
            <person name="Ahmed A."/>
            <person name="van der Linden H."/>
            <person name="Goris M.G.A."/>
            <person name="Hartskeerl R.A."/>
            <person name="Vinetz J.M."/>
            <person name="Sutton G.G."/>
            <person name="Nelson W.C."/>
            <person name="Fouts D.E."/>
        </authorList>
    </citation>
    <scope>NUCLEOTIDE SEQUENCE [LARGE SCALE GENOMIC DNA]</scope>
    <source>
        <strain evidence="1">BUT 6</strain>
    </source>
</reference>
<evidence type="ECO:0000313" key="1">
    <source>
        <dbReference type="EMBL" id="EPG75337.1"/>
    </source>
</evidence>
<gene>
    <name evidence="1" type="ORF">LEP1GSC058_1914</name>
</gene>